<comment type="caution">
    <text evidence="1">The sequence shown here is derived from an EMBL/GenBank/DDBJ whole genome shotgun (WGS) entry which is preliminary data.</text>
</comment>
<keyword evidence="2" id="KW-1185">Reference proteome</keyword>
<evidence type="ECO:0000313" key="1">
    <source>
        <dbReference type="EMBL" id="KAF7425214.1"/>
    </source>
</evidence>
<gene>
    <name evidence="1" type="ORF">H0235_007652</name>
</gene>
<evidence type="ECO:0000313" key="2">
    <source>
        <dbReference type="Proteomes" id="UP000600918"/>
    </source>
</evidence>
<organism evidence="1 2">
    <name type="scientific">Vespula pensylvanica</name>
    <name type="common">Western yellow jacket</name>
    <name type="synonym">Wasp</name>
    <dbReference type="NCBI Taxonomy" id="30213"/>
    <lineage>
        <taxon>Eukaryota</taxon>
        <taxon>Metazoa</taxon>
        <taxon>Ecdysozoa</taxon>
        <taxon>Arthropoda</taxon>
        <taxon>Hexapoda</taxon>
        <taxon>Insecta</taxon>
        <taxon>Pterygota</taxon>
        <taxon>Neoptera</taxon>
        <taxon>Endopterygota</taxon>
        <taxon>Hymenoptera</taxon>
        <taxon>Apocrita</taxon>
        <taxon>Aculeata</taxon>
        <taxon>Vespoidea</taxon>
        <taxon>Vespidae</taxon>
        <taxon>Vespinae</taxon>
        <taxon>Vespula</taxon>
    </lineage>
</organism>
<name>A0A834P1Y8_VESPE</name>
<dbReference type="EMBL" id="JACSDY010000006">
    <property type="protein sequence ID" value="KAF7425214.1"/>
    <property type="molecule type" value="Genomic_DNA"/>
</dbReference>
<dbReference type="Proteomes" id="UP000600918">
    <property type="component" value="Unassembled WGS sequence"/>
</dbReference>
<protein>
    <submittedName>
        <fullName evidence="1">Uncharacterized protein</fullName>
    </submittedName>
</protein>
<proteinExistence type="predicted"/>
<sequence length="83" mass="8958">MRVGHKVAKVRVSKALLPSGRKSKTRVAKPRTLIVVHEQATGLSWDRLDIPTNKSGPSPLLVGLMEPEQGPPTQPILSEVSAN</sequence>
<dbReference type="AlphaFoldDB" id="A0A834P1Y8"/>
<reference evidence="1" key="1">
    <citation type="journal article" date="2020" name="G3 (Bethesda)">
        <title>High-Quality Assemblies for Three Invasive Social Wasps from the &lt;i&gt;Vespula&lt;/i&gt; Genus.</title>
        <authorList>
            <person name="Harrop T.W.R."/>
            <person name="Guhlin J."/>
            <person name="McLaughlin G.M."/>
            <person name="Permina E."/>
            <person name="Stockwell P."/>
            <person name="Gilligan J."/>
            <person name="Le Lec M.F."/>
            <person name="Gruber M.A.M."/>
            <person name="Quinn O."/>
            <person name="Lovegrove M."/>
            <person name="Duncan E.J."/>
            <person name="Remnant E.J."/>
            <person name="Van Eeckhoven J."/>
            <person name="Graham B."/>
            <person name="Knapp R.A."/>
            <person name="Langford K.W."/>
            <person name="Kronenberg Z."/>
            <person name="Press M.O."/>
            <person name="Eacker S.M."/>
            <person name="Wilson-Rankin E.E."/>
            <person name="Purcell J."/>
            <person name="Lester P.J."/>
            <person name="Dearden P.K."/>
        </authorList>
    </citation>
    <scope>NUCLEOTIDE SEQUENCE</scope>
    <source>
        <strain evidence="1">Volc-1</strain>
    </source>
</reference>
<accession>A0A834P1Y8</accession>